<gene>
    <name evidence="2" type="ORF">GDO78_022148</name>
</gene>
<sequence>MLRQRTSRVFQIAMTTLVFIGGNDTFSIYGMKLWVMSCRFSDRRQRTRAACCPKLTVMSCGWLCCCGSSRTRRCISVGCSWAEAVGQSRFQGCRSAGDVAGRTDGRHWLFISHL</sequence>
<accession>A0A8J6EC73</accession>
<keyword evidence="1" id="KW-0812">Transmembrane</keyword>
<protein>
    <submittedName>
        <fullName evidence="2">Uncharacterized protein</fullName>
    </submittedName>
</protein>
<evidence type="ECO:0000313" key="3">
    <source>
        <dbReference type="Proteomes" id="UP000770717"/>
    </source>
</evidence>
<proteinExistence type="predicted"/>
<organism evidence="2 3">
    <name type="scientific">Eleutherodactylus coqui</name>
    <name type="common">Puerto Rican coqui</name>
    <dbReference type="NCBI Taxonomy" id="57060"/>
    <lineage>
        <taxon>Eukaryota</taxon>
        <taxon>Metazoa</taxon>
        <taxon>Chordata</taxon>
        <taxon>Craniata</taxon>
        <taxon>Vertebrata</taxon>
        <taxon>Euteleostomi</taxon>
        <taxon>Amphibia</taxon>
        <taxon>Batrachia</taxon>
        <taxon>Anura</taxon>
        <taxon>Neobatrachia</taxon>
        <taxon>Hyloidea</taxon>
        <taxon>Eleutherodactylidae</taxon>
        <taxon>Eleutherodactylinae</taxon>
        <taxon>Eleutherodactylus</taxon>
        <taxon>Eleutherodactylus</taxon>
    </lineage>
</organism>
<evidence type="ECO:0000313" key="2">
    <source>
        <dbReference type="EMBL" id="KAG9463241.1"/>
    </source>
</evidence>
<name>A0A8J6EC73_ELECQ</name>
<feature type="transmembrane region" description="Helical" evidence="1">
    <location>
        <begin position="12"/>
        <end position="35"/>
    </location>
</feature>
<evidence type="ECO:0000256" key="1">
    <source>
        <dbReference type="SAM" id="Phobius"/>
    </source>
</evidence>
<dbReference type="Proteomes" id="UP000770717">
    <property type="component" value="Unassembled WGS sequence"/>
</dbReference>
<reference evidence="2" key="1">
    <citation type="thesis" date="2020" institute="ProQuest LLC" country="789 East Eisenhower Parkway, Ann Arbor, MI, USA">
        <title>Comparative Genomics and Chromosome Evolution.</title>
        <authorList>
            <person name="Mudd A.B."/>
        </authorList>
    </citation>
    <scope>NUCLEOTIDE SEQUENCE</scope>
    <source>
        <strain evidence="2">HN-11 Male</strain>
        <tissue evidence="2">Kidney and liver</tissue>
    </source>
</reference>
<keyword evidence="3" id="KW-1185">Reference proteome</keyword>
<comment type="caution">
    <text evidence="2">The sequence shown here is derived from an EMBL/GenBank/DDBJ whole genome shotgun (WGS) entry which is preliminary data.</text>
</comment>
<keyword evidence="1" id="KW-1133">Transmembrane helix</keyword>
<dbReference type="EMBL" id="WNTK01007549">
    <property type="protein sequence ID" value="KAG9463241.1"/>
    <property type="molecule type" value="Genomic_DNA"/>
</dbReference>
<dbReference type="AlphaFoldDB" id="A0A8J6EC73"/>
<keyword evidence="1" id="KW-0472">Membrane</keyword>